<organism evidence="2 3">
    <name type="scientific">Prorocentrum cordatum</name>
    <dbReference type="NCBI Taxonomy" id="2364126"/>
    <lineage>
        <taxon>Eukaryota</taxon>
        <taxon>Sar</taxon>
        <taxon>Alveolata</taxon>
        <taxon>Dinophyceae</taxon>
        <taxon>Prorocentrales</taxon>
        <taxon>Prorocentraceae</taxon>
        <taxon>Prorocentrum</taxon>
    </lineage>
</organism>
<evidence type="ECO:0008006" key="4">
    <source>
        <dbReference type="Google" id="ProtNLM"/>
    </source>
</evidence>
<reference evidence="2" key="1">
    <citation type="submission" date="2023-10" db="EMBL/GenBank/DDBJ databases">
        <authorList>
            <person name="Chen Y."/>
            <person name="Shah S."/>
            <person name="Dougan E. K."/>
            <person name="Thang M."/>
            <person name="Chan C."/>
        </authorList>
    </citation>
    <scope>NUCLEOTIDE SEQUENCE [LARGE SCALE GENOMIC DNA]</scope>
</reference>
<feature type="non-terminal residue" evidence="2">
    <location>
        <position position="2519"/>
    </location>
</feature>
<proteinExistence type="predicted"/>
<protein>
    <recommendedName>
        <fullName evidence="4">Calmodulin</fullName>
    </recommendedName>
</protein>
<feature type="region of interest" description="Disordered" evidence="1">
    <location>
        <begin position="2399"/>
        <end position="2441"/>
    </location>
</feature>
<comment type="caution">
    <text evidence="2">The sequence shown here is derived from an EMBL/GenBank/DDBJ whole genome shotgun (WGS) entry which is preliminary data.</text>
</comment>
<dbReference type="Proteomes" id="UP001189429">
    <property type="component" value="Unassembled WGS sequence"/>
</dbReference>
<feature type="region of interest" description="Disordered" evidence="1">
    <location>
        <begin position="335"/>
        <end position="359"/>
    </location>
</feature>
<accession>A0ABN9PSZ8</accession>
<sequence length="2519" mass="276826">DRARWFQDMASQGTWASLTRLRRGRKVAQTRLQQEGEAPVGTEDRAATFAKYLETVQWHVRPVSVLDDAPEATCSPFDIRDGNFSSTELRKAINRMASGRRVKPDDALIELLTVLAAAAGEDPQPLLDVVNMCASAAYISGNLADIACADDALVVGAATARVQEFVQAISKAGQAYGLELHVKKFQLLQTARLTRRDGEKPVRAMQRLGRQAPTVVPAQCLGGASTLLGSFILAERCQLEAESYWSDGELSNVQAVVNATHDRQPYHYPRTAKSQVGQWVVVDARGNELANNRVLDRETPGILEVLRRGGDVLVHCNQSFHRGPVTCAALFRSPTRGSTEAASPPQPPPQKAAPRPLRSALRVSARSQAQGILNVHMGSDTGPAESFKSAATEPCAHLNDNKWLYRVLRRGEKPVALRQPKDFGCFSHGEFRALLLQSVAFGNDPAQPSCSLRATMRLPKAWSLRNERAHLYSNWLVRFPMEMDGVTVVDLTSYRSAGKYLNDAAGDSAYIRQCLQVVRGYAAKDQEVVLLQRPPLELIEWWSEAEGRWRPATDLVDAGACRDVIGEKGGQKGQGVSGKGRPLGAAAKARWDRYNSWTGPKGKDAAKGDRGKGGDASNPGQMSATSLVILMAWAQWTLWDFGTKQICHNSITGEHKVVYGNGAVFADGPFAELIPHPDDQDVALLLGPGDDETRPLHTLDECGAHTPTPQQRGGFPDWKTARLDTSAGEEGTAWVSELQSNCETVALELPGPKPVRLLFTKYEAPARVGDEPVSLWVDFGRLADYVLRPFPSAAGRAREDFEHFGNARSCCTKAGLHEDHFRDSARASRKREAPETEEDDGPKAVPAELAAEALSGDHDWQVSVRGVMFWLWNSISRGYVTKVPDKKLQGAQVERAKTLLHRILGWPLYHGDQPESIAVHSRTAGCVTVLHEGVVDKGEMTSSEAESRQGSRACVMRISDHMVDGDARLVDLVAHLGEHVTARGGRGRLRGTTMLEVVDAWRDALLDHVVLLWEVSGTDQRWRDLNLLGLGVRKGAAGRSREVLASYLGALSVAKRNAVGSGVRSASQLVVGMGAALGPAAPVQSARERKQKRSKMDKEERAAISLSSLQVLDETGVERVLTDEAAEKAGRHMSQMSDAFFAEPEGLLAEKRKQNAKLLRKQPRVASKKFVLRVDRFIEMYADIGLEQFQNLPALEKLGLLTAARTGQALPGPLAAPLPDDLQIPSLAICSDQEQVQITGAEFTFAPQPQGLACTGVRLADEFHRWHNDLSMAISLSGLAPVVQAGTLVFNIGYGPWQSHAFFHQLCAEAGRAGAALSADSQLALRFWPRRKADLEDDGDQPDQAAARKEWLRGLPREFDIMGAKVAPSKWMSFCDAGFEWSKKLASRSLTMASLCMHKGWIVASEDLFASTRLLNVGDGVKPAPKSKAEAVKSAKDKLEHLKAKTQNTVVTATRLLCDDDVVAGLRLVLHAAEAQHIAFGKLTKDFTSTEGTLKVCLGWARQEWLDFLKKTLKCMDNSAGLKRCGFIVNMTAAMHHGAKPAEGALKYQDALAHRLGILVEKIVALRAGSLAMRSFYYPGKLAGLLSTEQDEFDSCMAEFQKDVRAWWAAQPFYLWCIGLAAKSQFGALPRALEELLKSTFTGWCQTRVCEKANKVLRDQETLTTSNKGHAGVTHDKYSCPPQTVSSMAQWDTLVRNDVIGEFERAEVEAFTKVNLKDDAEMKALFQDAQATSRLAPVGAKPQAKARAQARNALLEQTDKIRDESKFKAFNPASEQNLCAELQFLRVLHEGDLWEKANDCWVTGFLPPGGLVRIKSTNETLFVLKTYWCSALCWPAEREGEGVRRKARGCASLVWRTVFDADDVEVFPAQWKSPVRMFLELSSPEGYKGAQIGVRAVAAAARPLLNAQAESGFPGVGEESLEALLISKGKALPADASAADHRKTDLVLAAISAIKPDLTDKEASECLCRGFLQELPDAYADLYVPPDMLGEVLVPGQAQAVEKYAVQVAAVHAEREHIVATRDKRVQKYFRRAPAPAYSQTQRKGPRWLPEKDAKSTEQITKWMLKWVPRGGSIDVDDYNGRWRALYPPTNQWKSVSWTKRGYECAACEAIWWTWTFHYDFTKEAAPFDMEELAKRFREAADKGAAAVLASLSRAGEAAIEQTVEDTVKILRADPGLLYHLNALLHNEEWKAVLRASATSKPAESGEKPEPEQPQGKRLRAGLKKFEHLDRQNGLVDFLPRKMEPERFPQTPLDGCWYEAFKLGLLYLGLRVGPDTPLPTITYEGLETWEAFGTALSQHYTAKGRPLSTEHTDDDLKDGFYSGAKGDSEDEWSVTCRLDHQEPKAVLKFAAVELEFDDPFNYNTSLSLKKDDGRSYKVEDLLGEFAAKGVVAPGRSPDWTGAAFAKKREPTTPKQPADGGKGKAKGNKRPSPSPPSGAGVSDALRKRLATRLGGCQAKCLRVIMGISPSYISRISNAEVLQRAGVQSASDQFYRRQLVYMGKIARSPPESALRRAACDR</sequence>
<feature type="non-terminal residue" evidence="2">
    <location>
        <position position="1"/>
    </location>
</feature>
<dbReference type="EMBL" id="CAUYUJ010001255">
    <property type="protein sequence ID" value="CAK0795069.1"/>
    <property type="molecule type" value="Genomic_DNA"/>
</dbReference>
<gene>
    <name evidence="2" type="ORF">PCOR1329_LOCUS4846</name>
</gene>
<feature type="compositionally biased region" description="Basic and acidic residues" evidence="1">
    <location>
        <begin position="601"/>
        <end position="613"/>
    </location>
</feature>
<feature type="compositionally biased region" description="Basic and acidic residues" evidence="1">
    <location>
        <begin position="821"/>
        <end position="834"/>
    </location>
</feature>
<feature type="region of interest" description="Disordered" evidence="1">
    <location>
        <begin position="594"/>
        <end position="620"/>
    </location>
</feature>
<feature type="region of interest" description="Disordered" evidence="1">
    <location>
        <begin position="2196"/>
        <end position="2217"/>
    </location>
</feature>
<evidence type="ECO:0000313" key="2">
    <source>
        <dbReference type="EMBL" id="CAK0795069.1"/>
    </source>
</evidence>
<keyword evidence="3" id="KW-1185">Reference proteome</keyword>
<evidence type="ECO:0000256" key="1">
    <source>
        <dbReference type="SAM" id="MobiDB-lite"/>
    </source>
</evidence>
<name>A0ABN9PSZ8_9DINO</name>
<feature type="region of interest" description="Disordered" evidence="1">
    <location>
        <begin position="821"/>
        <end position="845"/>
    </location>
</feature>
<evidence type="ECO:0000313" key="3">
    <source>
        <dbReference type="Proteomes" id="UP001189429"/>
    </source>
</evidence>
<feature type="region of interest" description="Disordered" evidence="1">
    <location>
        <begin position="1081"/>
        <end position="1100"/>
    </location>
</feature>